<dbReference type="GO" id="GO:0045271">
    <property type="term" value="C:respiratory chain complex I"/>
    <property type="evidence" value="ECO:0007669"/>
    <property type="project" value="TreeGrafter"/>
</dbReference>
<proteinExistence type="inferred from homology"/>
<dbReference type="GO" id="GO:0008137">
    <property type="term" value="F:NADH dehydrogenase (ubiquinone) activity"/>
    <property type="evidence" value="ECO:0007669"/>
    <property type="project" value="InterPro"/>
</dbReference>
<evidence type="ECO:0000256" key="13">
    <source>
        <dbReference type="RuleBase" id="RU004464"/>
    </source>
</evidence>
<feature type="binding site" evidence="12">
    <location>
        <position position="114"/>
    </location>
    <ligand>
        <name>[4Fe-4S] cluster</name>
        <dbReference type="ChEBI" id="CHEBI:49883"/>
    </ligand>
</feature>
<dbReference type="NCBIfam" id="NF005012">
    <property type="entry name" value="PRK06411.1"/>
    <property type="match status" value="1"/>
</dbReference>
<feature type="transmembrane region" description="Helical" evidence="14">
    <location>
        <begin position="39"/>
        <end position="59"/>
    </location>
</feature>
<evidence type="ECO:0000256" key="10">
    <source>
        <dbReference type="ARBA" id="ARBA00023027"/>
    </source>
</evidence>
<comment type="similarity">
    <text evidence="1 12 13">Belongs to the complex I 20 kDa subunit family.</text>
</comment>
<evidence type="ECO:0000256" key="3">
    <source>
        <dbReference type="ARBA" id="ARBA00022475"/>
    </source>
</evidence>
<dbReference type="FunFam" id="3.40.50.12280:FF:000002">
    <property type="entry name" value="NADH-quinone oxidoreductase subunit B"/>
    <property type="match status" value="1"/>
</dbReference>
<dbReference type="EC" id="7.1.1.-" evidence="12"/>
<evidence type="ECO:0000256" key="14">
    <source>
        <dbReference type="SAM" id="Phobius"/>
    </source>
</evidence>
<evidence type="ECO:0000256" key="12">
    <source>
        <dbReference type="HAMAP-Rule" id="MF_01356"/>
    </source>
</evidence>
<keyword evidence="7 12" id="KW-1278">Translocase</keyword>
<comment type="subunit">
    <text evidence="12">NDH-1 is composed of 14 different subunits. Subunits NuoB, C, D, E, F, and G constitute the peripheral sector of the complex.</text>
</comment>
<keyword evidence="14" id="KW-0812">Transmembrane</keyword>
<comment type="catalytic activity">
    <reaction evidence="12">
        <text>a quinone + NADH + 5 H(+)(in) = a quinol + NAD(+) + 4 H(+)(out)</text>
        <dbReference type="Rhea" id="RHEA:57888"/>
        <dbReference type="ChEBI" id="CHEBI:15378"/>
        <dbReference type="ChEBI" id="CHEBI:24646"/>
        <dbReference type="ChEBI" id="CHEBI:57540"/>
        <dbReference type="ChEBI" id="CHEBI:57945"/>
        <dbReference type="ChEBI" id="CHEBI:132124"/>
    </reaction>
</comment>
<comment type="function">
    <text evidence="12">NDH-1 shuttles electrons from NADH, via FMN and iron-sulfur (Fe-S) centers, to quinones in the respiratory chain. The immediate electron acceptor for the enzyme in this species is believed to be ubiquinone. Couples the redox reaction to proton translocation (for every two electrons transferred, four hydrogen ions are translocated across the cytoplasmic membrane), and thus conserves the redox energy in a proton gradient.</text>
</comment>
<gene>
    <name evidence="12" type="primary">nuoB</name>
    <name evidence="16" type="ORF">A3G33_09660</name>
</gene>
<dbReference type="GO" id="GO:0009060">
    <property type="term" value="P:aerobic respiration"/>
    <property type="evidence" value="ECO:0007669"/>
    <property type="project" value="TreeGrafter"/>
</dbReference>
<dbReference type="Proteomes" id="UP000178187">
    <property type="component" value="Unassembled WGS sequence"/>
</dbReference>
<dbReference type="SUPFAM" id="SSF56770">
    <property type="entry name" value="HydA/Nqo6-like"/>
    <property type="match status" value="1"/>
</dbReference>
<dbReference type="Gene3D" id="3.40.50.12280">
    <property type="match status" value="1"/>
</dbReference>
<dbReference type="NCBIfam" id="TIGR01957">
    <property type="entry name" value="nuoB_fam"/>
    <property type="match status" value="1"/>
</dbReference>
<dbReference type="GO" id="GO:0048038">
    <property type="term" value="F:quinone binding"/>
    <property type="evidence" value="ECO:0007669"/>
    <property type="project" value="UniProtKB-KW"/>
</dbReference>
<feature type="binding site" evidence="12">
    <location>
        <position position="48"/>
    </location>
    <ligand>
        <name>[4Fe-4S] cluster</name>
        <dbReference type="ChEBI" id="CHEBI:49883"/>
    </ligand>
</feature>
<keyword evidence="12" id="KW-0830">Ubiquinone</keyword>
<dbReference type="GO" id="GO:0050136">
    <property type="term" value="F:NADH dehydrogenase (quinone) (non-electrogenic) activity"/>
    <property type="evidence" value="ECO:0007669"/>
    <property type="project" value="UniProtKB-UniRule"/>
</dbReference>
<dbReference type="PANTHER" id="PTHR11995">
    <property type="entry name" value="NADH DEHYDROGENASE"/>
    <property type="match status" value="1"/>
</dbReference>
<evidence type="ECO:0000256" key="5">
    <source>
        <dbReference type="ARBA" id="ARBA00022719"/>
    </source>
</evidence>
<keyword evidence="10 12" id="KW-0520">NAD</keyword>
<accession>A0A1G1KX48</accession>
<keyword evidence="4 12" id="KW-0004">4Fe-4S</keyword>
<evidence type="ECO:0000256" key="2">
    <source>
        <dbReference type="ARBA" id="ARBA00022448"/>
    </source>
</evidence>
<evidence type="ECO:0000256" key="1">
    <source>
        <dbReference type="ARBA" id="ARBA00009173"/>
    </source>
</evidence>
<keyword evidence="2 12" id="KW-0813">Transport</keyword>
<keyword evidence="3 12" id="KW-1003">Cell membrane</keyword>
<feature type="domain" description="NADH:ubiquinone oxidoreductase-like 20kDa subunit" evidence="15">
    <location>
        <begin position="48"/>
        <end position="158"/>
    </location>
</feature>
<dbReference type="GO" id="GO:0051539">
    <property type="term" value="F:4 iron, 4 sulfur cluster binding"/>
    <property type="evidence" value="ECO:0007669"/>
    <property type="project" value="UniProtKB-KW"/>
</dbReference>
<dbReference type="NCBIfam" id="NF011394">
    <property type="entry name" value="PRK14819.1"/>
    <property type="match status" value="1"/>
</dbReference>
<evidence type="ECO:0000256" key="4">
    <source>
        <dbReference type="ARBA" id="ARBA00022485"/>
    </source>
</evidence>
<comment type="subcellular location">
    <subcellularLocation>
        <location evidence="12">Cell membrane</location>
        <topology evidence="12">Peripheral membrane protein</topology>
        <orientation evidence="12">Cytoplasmic side</orientation>
    </subcellularLocation>
</comment>
<dbReference type="InterPro" id="IPR006137">
    <property type="entry name" value="NADH_UbQ_OxRdtase-like_20kDa"/>
</dbReference>
<feature type="binding site" evidence="12">
    <location>
        <position position="49"/>
    </location>
    <ligand>
        <name>[4Fe-4S] cluster</name>
        <dbReference type="ChEBI" id="CHEBI:49883"/>
    </ligand>
</feature>
<comment type="caution">
    <text evidence="16">The sequence shown here is derived from an EMBL/GenBank/DDBJ whole genome shotgun (WGS) entry which is preliminary data.</text>
</comment>
<protein>
    <recommendedName>
        <fullName evidence="12">NADH-quinone oxidoreductase subunit B</fullName>
        <ecNumber evidence="12">7.1.1.-</ecNumber>
    </recommendedName>
    <alternativeName>
        <fullName evidence="12">NADH dehydrogenase I subunit B</fullName>
    </alternativeName>
    <alternativeName>
        <fullName evidence="12">NDH-1 subunit B</fullName>
    </alternativeName>
</protein>
<keyword evidence="14" id="KW-1133">Transmembrane helix</keyword>
<dbReference type="EMBL" id="MHFR01000042">
    <property type="protein sequence ID" value="OGW97445.1"/>
    <property type="molecule type" value="Genomic_DNA"/>
</dbReference>
<dbReference type="GO" id="GO:0005506">
    <property type="term" value="F:iron ion binding"/>
    <property type="evidence" value="ECO:0007669"/>
    <property type="project" value="UniProtKB-UniRule"/>
</dbReference>
<feature type="binding site" evidence="12">
    <location>
        <position position="144"/>
    </location>
    <ligand>
        <name>[4Fe-4S] cluster</name>
        <dbReference type="ChEBI" id="CHEBI:49883"/>
    </ligand>
</feature>
<dbReference type="PANTHER" id="PTHR11995:SF33">
    <property type="entry name" value="NADH-QUINONE OXIDOREDUCTASE SUBUNIT B 2"/>
    <property type="match status" value="1"/>
</dbReference>
<evidence type="ECO:0000256" key="6">
    <source>
        <dbReference type="ARBA" id="ARBA00022723"/>
    </source>
</evidence>
<reference evidence="16 17" key="1">
    <citation type="journal article" date="2016" name="Nat. Commun.">
        <title>Thousands of microbial genomes shed light on interconnected biogeochemical processes in an aquifer system.</title>
        <authorList>
            <person name="Anantharaman K."/>
            <person name="Brown C.T."/>
            <person name="Hug L.A."/>
            <person name="Sharon I."/>
            <person name="Castelle C.J."/>
            <person name="Probst A.J."/>
            <person name="Thomas B.C."/>
            <person name="Singh A."/>
            <person name="Wilkins M.J."/>
            <person name="Karaoz U."/>
            <person name="Brodie E.L."/>
            <person name="Williams K.H."/>
            <person name="Hubbard S.S."/>
            <person name="Banfield J.F."/>
        </authorList>
    </citation>
    <scope>NUCLEOTIDE SEQUENCE [LARGE SCALE GENOMIC DNA]</scope>
</reference>
<dbReference type="HAMAP" id="MF_01356">
    <property type="entry name" value="NDH1_NuoB"/>
    <property type="match status" value="1"/>
</dbReference>
<dbReference type="GO" id="GO:0005886">
    <property type="term" value="C:plasma membrane"/>
    <property type="evidence" value="ECO:0007669"/>
    <property type="project" value="UniProtKB-SubCell"/>
</dbReference>
<evidence type="ECO:0000256" key="7">
    <source>
        <dbReference type="ARBA" id="ARBA00022967"/>
    </source>
</evidence>
<dbReference type="InterPro" id="IPR006138">
    <property type="entry name" value="NADH_UQ_OxRdtase_20Kd_su"/>
</dbReference>
<name>A0A1G1KX48_9BACT</name>
<evidence type="ECO:0000256" key="11">
    <source>
        <dbReference type="ARBA" id="ARBA00023136"/>
    </source>
</evidence>
<comment type="cofactor">
    <cofactor evidence="12">
        <name>[4Fe-4S] cluster</name>
        <dbReference type="ChEBI" id="CHEBI:49883"/>
    </cofactor>
    <text evidence="12">Binds 1 [4Fe-4S] cluster.</text>
</comment>
<keyword evidence="9 12" id="KW-0411">Iron-sulfur</keyword>
<evidence type="ECO:0000259" key="15">
    <source>
        <dbReference type="Pfam" id="PF01058"/>
    </source>
</evidence>
<dbReference type="GO" id="GO:0015990">
    <property type="term" value="P:electron transport coupled proton transport"/>
    <property type="evidence" value="ECO:0007669"/>
    <property type="project" value="TreeGrafter"/>
</dbReference>
<dbReference type="AlphaFoldDB" id="A0A1G1KX48"/>
<keyword evidence="11 12" id="KW-0472">Membrane</keyword>
<organism evidence="16 17">
    <name type="scientific">Candidatus Danuiimicrobium aquiferis</name>
    <dbReference type="NCBI Taxonomy" id="1801832"/>
    <lineage>
        <taxon>Bacteria</taxon>
        <taxon>Pseudomonadati</taxon>
        <taxon>Candidatus Omnitrophota</taxon>
        <taxon>Candidatus Danuiimicrobium</taxon>
    </lineage>
</organism>
<dbReference type="Pfam" id="PF01058">
    <property type="entry name" value="Oxidored_q6"/>
    <property type="match status" value="1"/>
</dbReference>
<keyword evidence="6 12" id="KW-0479">Metal-binding</keyword>
<evidence type="ECO:0000313" key="17">
    <source>
        <dbReference type="Proteomes" id="UP000178187"/>
    </source>
</evidence>
<evidence type="ECO:0000313" key="16">
    <source>
        <dbReference type="EMBL" id="OGW97445.1"/>
    </source>
</evidence>
<keyword evidence="5 12" id="KW-0874">Quinone</keyword>
<sequence length="208" mass="23383">MLNPNQNNINPQLKANLEKRGVFLTSVDFLYNWGRKYSIWPLTAGLACCAIEMIAAAAARYDIDRFGAGLFRPSPRQADLLIISGTVTKKMAPQVVRLYNQMPEPKYCIAMGACAISGGPFRDGYNVVRGIDRYIPVDVHIPGCPPRPEALLEALIKLQEKIESQEVEKTEWYQKGFKREFPVPEYGPNGLIPPYNPEVFKIKENVPV</sequence>
<evidence type="ECO:0000256" key="9">
    <source>
        <dbReference type="ARBA" id="ARBA00023014"/>
    </source>
</evidence>
<evidence type="ECO:0000256" key="8">
    <source>
        <dbReference type="ARBA" id="ARBA00023004"/>
    </source>
</evidence>
<keyword evidence="8 12" id="KW-0408">Iron</keyword>